<evidence type="ECO:0000256" key="2">
    <source>
        <dbReference type="SAM" id="MobiDB-lite"/>
    </source>
</evidence>
<feature type="compositionally biased region" description="Low complexity" evidence="2">
    <location>
        <begin position="208"/>
        <end position="225"/>
    </location>
</feature>
<dbReference type="RefSeq" id="XP_001025025.2">
    <property type="nucleotide sequence ID" value="XM_001025025.3"/>
</dbReference>
<feature type="compositionally biased region" description="Polar residues" evidence="2">
    <location>
        <begin position="1419"/>
        <end position="1436"/>
    </location>
</feature>
<evidence type="ECO:0000313" key="3">
    <source>
        <dbReference type="EMBL" id="EAS04780.2"/>
    </source>
</evidence>
<feature type="compositionally biased region" description="Low complexity" evidence="2">
    <location>
        <begin position="538"/>
        <end position="561"/>
    </location>
</feature>
<feature type="region of interest" description="Disordered" evidence="2">
    <location>
        <begin position="1740"/>
        <end position="1767"/>
    </location>
</feature>
<keyword evidence="4" id="KW-1185">Reference proteome</keyword>
<sequence length="1767" mass="205100">MKLNNFLLQMQKQTQINQLQQSSQQETSQKVNQTNKSAIEDNYKTNETQLSIDNSKKLQKNMSICQQSPGNNKTNLLNAQNDINSIQSYRDRTQLQQQSVLLANQNNKLTPTRNNHNLKTIPSPKNQNFLGVCTSKQKSSNSQNTLQNNLSQSPLQVASPPQKLLDERQKTSSKNINQKLKQNEFSHSQSLLMYHQQDQAKNQKCDHQVQQVVDSQNQKNNSNSSEPCKNVQVTKLQNIPSTTVLKEFIEGINKQKNINNSNSSQLKTLQTQQVINTSKSSNQCQTANSQNKSKSPQGLKKQNPLQYGILSSINKKSLGSAKLNTTGNVNQQKYQIFIDTNEQNSNSILNAHQQNTNDQSNQISAQGLLSQKNAKKNLNSIISPSNISNAYKIQVKTKSQDSSQTAQNQKLIQQMRQSKVNTSQNLYESQRQQKFQCQSMFINNNSQTQDVENKNQINLSQPDLDTLDSDAIAHYTDLITLQTQELKEEQFTPNQQKSLKKLGNVLNTNLNNNLKHSLIINEQKNMKKSFEDKKKSQSQEFKSSRQYNNKSESSEQIQKSQESLRIQLGSIKPEQQETNLECNEEFEFNNYIENKAKANSQPKKRENQLLLQSFTESLQSSQDTRRNNLDNNFNLNQLDNQIICRNDNCFNHQSKKGKYHIELESLSTNNQNLKSYCSKCAIELVSQGIKVIENESVTKKNVIDSFLINLRSGVNDLLNNTLKLVDEKDNTLHQHYQKQLNKLNNFYDECINLCNQLRSEDIQKLVDSQNQIQEIYNERRNIIRSHIIDVENMNKDISSNIDQIIHNIKLGPFKEIINQYQDKCNEFINYCEQTNQIQINFLKYNIDNSQQNIQSLQNLFQTFRKTYFYEQSNFIENLQSFQSETIQKNDQFITDSASKSIKKQDSSKLKNQLYVSFDNRDLFFQAAKIASAKKSNQNDDELQINQQNQESNIFYDQSKTGFQNSNNQQFENNENNSSYQNQLNQLWQQNQNQFNENQFKSQQNIQNQNNFNINQENNFDFDQTPNPTFGNREQQHPAQLYDGRTILQNEQLQQTRNQFMNQKLMNKNNFQSLSEARLNQIQVDFLNKHIEQNLQSNSNQLNTSDKYSGKNQANIQEIFSNQQSNKNIGHKVSQSSGNILNLVRYQNQQEQQIPNHQTTDKKYKQQPLQQIDEDSQHIQFNSAQKNPKYNANSNVTSGSTYISTSKKQNDQIQENNKIEPQYYLSNRDTVNINSFIDNYNLVTEEFRSANNNSSYSQHPSASNFFTGQSTCTNGQDNSQHLNKLQTQQNTQCYMNSSNTFQNSKQEIPLQNSSNSKHDKQFYDQQRPVKNLSNFKPLTLLPSFVNEDYDSNRYQDSNRAEISSNDRNKDSFRSYSNNKQGDNSNNQRSIKYIDQLDNNQENFIRVEPYQAENQDYKKSPISSTKKTQYQQNSQGSSKRPPAPSPSYKMNKQASPSIVASFDQLQQSKSKDNEQNFESKYHKNSSEFSTGKKKKYYDLHLNLSAMNKNQSFVENECVGFENDFGNEIENEIQQINYENSFSENFKHKNSSQKQKEQNQFQNQLNQLDQNDLVNLMNKVQNQQLQLNNQMTQQQKQQNQQFEQNQNDIQNYNYLNKQMLDKNELNNSQQANYSLQMSETIEKNDVEQSYNCMLSMQYQESDHDSQSQSIVGIASKYSQDNRQQKESQNMEKLAKNNNQQGLIGDSFDRNISVTQIQLNESQQQKYFSSPFQKQEQNFADSINSQNQNLTTKNQFFYSPQFKEDTPNLSD</sequence>
<protein>
    <submittedName>
        <fullName evidence="3">Uncharacterized protein</fullName>
    </submittedName>
</protein>
<feature type="region of interest" description="Disordered" evidence="2">
    <location>
        <begin position="104"/>
        <end position="176"/>
    </location>
</feature>
<dbReference type="eggNOG" id="ENOG502SZNU">
    <property type="taxonomic scope" value="Eukaryota"/>
</dbReference>
<feature type="compositionally biased region" description="Low complexity" evidence="2">
    <location>
        <begin position="134"/>
        <end position="153"/>
    </location>
</feature>
<name>I7MAK6_TETTS</name>
<dbReference type="KEGG" id="tet:TTHERM_00467290"/>
<feature type="compositionally biased region" description="Polar residues" evidence="2">
    <location>
        <begin position="277"/>
        <end position="296"/>
    </location>
</feature>
<organism evidence="3 4">
    <name type="scientific">Tetrahymena thermophila (strain SB210)</name>
    <dbReference type="NCBI Taxonomy" id="312017"/>
    <lineage>
        <taxon>Eukaryota</taxon>
        <taxon>Sar</taxon>
        <taxon>Alveolata</taxon>
        <taxon>Ciliophora</taxon>
        <taxon>Intramacronucleata</taxon>
        <taxon>Oligohymenophorea</taxon>
        <taxon>Hymenostomatida</taxon>
        <taxon>Tetrahymenina</taxon>
        <taxon>Tetrahymenidae</taxon>
        <taxon>Tetrahymena</taxon>
    </lineage>
</organism>
<evidence type="ECO:0000256" key="1">
    <source>
        <dbReference type="SAM" id="Coils"/>
    </source>
</evidence>
<feature type="compositionally biased region" description="Basic and acidic residues" evidence="2">
    <location>
        <begin position="1758"/>
        <end position="1767"/>
    </location>
</feature>
<dbReference type="Proteomes" id="UP000009168">
    <property type="component" value="Unassembled WGS sequence"/>
</dbReference>
<dbReference type="EMBL" id="GG662441">
    <property type="protein sequence ID" value="EAS04780.2"/>
    <property type="molecule type" value="Genomic_DNA"/>
</dbReference>
<proteinExistence type="predicted"/>
<feature type="region of interest" description="Disordered" evidence="2">
    <location>
        <begin position="1350"/>
        <end position="1387"/>
    </location>
</feature>
<dbReference type="GeneID" id="7839926"/>
<feature type="compositionally biased region" description="Basic and acidic residues" evidence="2">
    <location>
        <begin position="525"/>
        <end position="537"/>
    </location>
</feature>
<keyword evidence="1" id="KW-0175">Coiled coil</keyword>
<feature type="region of interest" description="Disordered" evidence="2">
    <location>
        <begin position="1015"/>
        <end position="1034"/>
    </location>
</feature>
<feature type="region of interest" description="Disordered" evidence="2">
    <location>
        <begin position="197"/>
        <end position="231"/>
    </location>
</feature>
<evidence type="ECO:0000313" key="4">
    <source>
        <dbReference type="Proteomes" id="UP000009168"/>
    </source>
</evidence>
<dbReference type="OrthoDB" id="287624at2759"/>
<reference evidence="4" key="1">
    <citation type="journal article" date="2006" name="PLoS Biol.">
        <title>Macronuclear genome sequence of the ciliate Tetrahymena thermophila, a model eukaryote.</title>
        <authorList>
            <person name="Eisen J.A."/>
            <person name="Coyne R.S."/>
            <person name="Wu M."/>
            <person name="Wu D."/>
            <person name="Thiagarajan M."/>
            <person name="Wortman J.R."/>
            <person name="Badger J.H."/>
            <person name="Ren Q."/>
            <person name="Amedeo P."/>
            <person name="Jones K.M."/>
            <person name="Tallon L.J."/>
            <person name="Delcher A.L."/>
            <person name="Salzberg S.L."/>
            <person name="Silva J.C."/>
            <person name="Haas B.J."/>
            <person name="Majoros W.H."/>
            <person name="Farzad M."/>
            <person name="Carlton J.M."/>
            <person name="Smith R.K. Jr."/>
            <person name="Garg J."/>
            <person name="Pearlman R.E."/>
            <person name="Karrer K.M."/>
            <person name="Sun L."/>
            <person name="Manning G."/>
            <person name="Elde N.C."/>
            <person name="Turkewitz A.P."/>
            <person name="Asai D.J."/>
            <person name="Wilkes D.E."/>
            <person name="Wang Y."/>
            <person name="Cai H."/>
            <person name="Collins K."/>
            <person name="Stewart B.A."/>
            <person name="Lee S.R."/>
            <person name="Wilamowska K."/>
            <person name="Weinberg Z."/>
            <person name="Ruzzo W.L."/>
            <person name="Wloga D."/>
            <person name="Gaertig J."/>
            <person name="Frankel J."/>
            <person name="Tsao C.-C."/>
            <person name="Gorovsky M.A."/>
            <person name="Keeling P.J."/>
            <person name="Waller R.F."/>
            <person name="Patron N.J."/>
            <person name="Cherry J.M."/>
            <person name="Stover N.A."/>
            <person name="Krieger C.J."/>
            <person name="del Toro C."/>
            <person name="Ryder H.F."/>
            <person name="Williamson S.C."/>
            <person name="Barbeau R.A."/>
            <person name="Hamilton E.P."/>
            <person name="Orias E."/>
        </authorList>
    </citation>
    <scope>NUCLEOTIDE SEQUENCE [LARGE SCALE GENOMIC DNA]</scope>
    <source>
        <strain evidence="4">SB210</strain>
    </source>
</reference>
<feature type="coiled-coil region" evidence="1">
    <location>
        <begin position="839"/>
        <end position="866"/>
    </location>
</feature>
<feature type="compositionally biased region" description="Basic and acidic residues" evidence="2">
    <location>
        <begin position="1467"/>
        <end position="1483"/>
    </location>
</feature>
<feature type="region of interest" description="Disordered" evidence="2">
    <location>
        <begin position="1184"/>
        <end position="1214"/>
    </location>
</feature>
<feature type="compositionally biased region" description="Polar residues" evidence="2">
    <location>
        <begin position="1740"/>
        <end position="1754"/>
    </location>
</feature>
<feature type="region of interest" description="Disordered" evidence="2">
    <location>
        <begin position="277"/>
        <end position="303"/>
    </location>
</feature>
<feature type="compositionally biased region" description="Polar residues" evidence="2">
    <location>
        <begin position="1372"/>
        <end position="1387"/>
    </location>
</feature>
<gene>
    <name evidence="3" type="ORF">TTHERM_00467290</name>
</gene>
<dbReference type="FunCoup" id="I7MAK6">
    <property type="interactions" value="2"/>
</dbReference>
<dbReference type="InParanoid" id="I7MAK6"/>
<feature type="coiled-coil region" evidence="1">
    <location>
        <begin position="1548"/>
        <end position="1605"/>
    </location>
</feature>
<accession>I7MAK6</accession>
<feature type="region of interest" description="Disordered" evidence="2">
    <location>
        <begin position="1406"/>
        <end position="1451"/>
    </location>
</feature>
<feature type="compositionally biased region" description="Basic and acidic residues" evidence="2">
    <location>
        <begin position="1350"/>
        <end position="1371"/>
    </location>
</feature>
<feature type="region of interest" description="Disordered" evidence="2">
    <location>
        <begin position="1463"/>
        <end position="1487"/>
    </location>
</feature>
<feature type="compositionally biased region" description="Polar residues" evidence="2">
    <location>
        <begin position="104"/>
        <end position="129"/>
    </location>
</feature>
<feature type="region of interest" description="Disordered" evidence="2">
    <location>
        <begin position="525"/>
        <end position="561"/>
    </location>
</feature>